<keyword evidence="2" id="KW-1185">Reference proteome</keyword>
<comment type="caution">
    <text evidence="1">The sequence shown here is derived from an EMBL/GenBank/DDBJ whole genome shotgun (WGS) entry which is preliminary data.</text>
</comment>
<organism evidence="1 2">
    <name type="scientific">Trifolium medium</name>
    <dbReference type="NCBI Taxonomy" id="97028"/>
    <lineage>
        <taxon>Eukaryota</taxon>
        <taxon>Viridiplantae</taxon>
        <taxon>Streptophyta</taxon>
        <taxon>Embryophyta</taxon>
        <taxon>Tracheophyta</taxon>
        <taxon>Spermatophyta</taxon>
        <taxon>Magnoliopsida</taxon>
        <taxon>eudicotyledons</taxon>
        <taxon>Gunneridae</taxon>
        <taxon>Pentapetalae</taxon>
        <taxon>rosids</taxon>
        <taxon>fabids</taxon>
        <taxon>Fabales</taxon>
        <taxon>Fabaceae</taxon>
        <taxon>Papilionoideae</taxon>
        <taxon>50 kb inversion clade</taxon>
        <taxon>NPAAA clade</taxon>
        <taxon>Hologalegina</taxon>
        <taxon>IRL clade</taxon>
        <taxon>Trifolieae</taxon>
        <taxon>Trifolium</taxon>
    </lineage>
</organism>
<reference evidence="1 2" key="1">
    <citation type="journal article" date="2018" name="Front. Plant Sci.">
        <title>Red Clover (Trifolium pratense) and Zigzag Clover (T. medium) - A Picture of Genomic Similarities and Differences.</title>
        <authorList>
            <person name="Dluhosova J."/>
            <person name="Istvanek J."/>
            <person name="Nedelnik J."/>
            <person name="Repkova J."/>
        </authorList>
    </citation>
    <scope>NUCLEOTIDE SEQUENCE [LARGE SCALE GENOMIC DNA]</scope>
    <source>
        <strain evidence="2">cv. 10/8</strain>
        <tissue evidence="1">Leaf</tissue>
    </source>
</reference>
<protein>
    <submittedName>
        <fullName evidence="1">Uncharacterized protein</fullName>
    </submittedName>
</protein>
<proteinExistence type="predicted"/>
<evidence type="ECO:0000313" key="1">
    <source>
        <dbReference type="EMBL" id="MCI70104.1"/>
    </source>
</evidence>
<feature type="non-terminal residue" evidence="1">
    <location>
        <position position="1"/>
    </location>
</feature>
<evidence type="ECO:0000313" key="2">
    <source>
        <dbReference type="Proteomes" id="UP000265520"/>
    </source>
</evidence>
<sequence>AKYFLTVSAFKACPRGIHRTFDIVEH</sequence>
<dbReference type="Proteomes" id="UP000265520">
    <property type="component" value="Unassembled WGS sequence"/>
</dbReference>
<accession>A0A392UBN4</accession>
<name>A0A392UBN4_9FABA</name>
<dbReference type="EMBL" id="LXQA010768834">
    <property type="protein sequence ID" value="MCI70104.1"/>
    <property type="molecule type" value="Genomic_DNA"/>
</dbReference>
<dbReference type="AlphaFoldDB" id="A0A392UBN4"/>